<dbReference type="InterPro" id="IPR051446">
    <property type="entry name" value="HTH_trans_reg/aminotransferase"/>
</dbReference>
<gene>
    <name evidence="1" type="ORF">AB8S09_10220</name>
</gene>
<dbReference type="InterPro" id="IPR015424">
    <property type="entry name" value="PyrdxlP-dep_Trfase"/>
</dbReference>
<name>A0ABV4DYN2_9CLOT</name>
<dbReference type="PANTHER" id="PTHR46577:SF1">
    <property type="entry name" value="HTH-TYPE TRANSCRIPTIONAL REGULATORY PROTEIN GABR"/>
    <property type="match status" value="1"/>
</dbReference>
<accession>A0ABV4DYN2</accession>
<dbReference type="Proteomes" id="UP001565220">
    <property type="component" value="Unassembled WGS sequence"/>
</dbReference>
<keyword evidence="2" id="KW-1185">Reference proteome</keyword>
<evidence type="ECO:0008006" key="3">
    <source>
        <dbReference type="Google" id="ProtNLM"/>
    </source>
</evidence>
<evidence type="ECO:0000313" key="2">
    <source>
        <dbReference type="Proteomes" id="UP001565220"/>
    </source>
</evidence>
<dbReference type="EMBL" id="JBGFFE010000014">
    <property type="protein sequence ID" value="MEY8764009.1"/>
    <property type="molecule type" value="Genomic_DNA"/>
</dbReference>
<evidence type="ECO:0000313" key="1">
    <source>
        <dbReference type="EMBL" id="MEY8764009.1"/>
    </source>
</evidence>
<proteinExistence type="predicted"/>
<organism evidence="1 2">
    <name type="scientific">Clostridium lapidicellarium</name>
    <dbReference type="NCBI Taxonomy" id="3240931"/>
    <lineage>
        <taxon>Bacteria</taxon>
        <taxon>Bacillati</taxon>
        <taxon>Bacillota</taxon>
        <taxon>Clostridia</taxon>
        <taxon>Eubacteriales</taxon>
        <taxon>Clostridiaceae</taxon>
        <taxon>Clostridium</taxon>
    </lineage>
</organism>
<protein>
    <recommendedName>
        <fullName evidence="3">GntR family transcriptional regulator</fullName>
    </recommendedName>
</protein>
<dbReference type="PANTHER" id="PTHR46577">
    <property type="entry name" value="HTH-TYPE TRANSCRIPTIONAL REGULATORY PROTEIN GABR"/>
    <property type="match status" value="1"/>
</dbReference>
<sequence length="104" mass="12175">MRNIYARKQQFLTDCIKNEFGENAAIYGDKAGLNVVLQVKSRFDEPELIDRALEKGVKVYPVSFYYFDKDNYKKHNMVLMGYGHLSFEEIRNGIRFLKKSLVLS</sequence>
<reference evidence="1 2" key="1">
    <citation type="submission" date="2024-08" db="EMBL/GenBank/DDBJ databases">
        <title>Clostridium lapicellarii sp. nov., and Clostridium renhuaiense sp. nov., two species isolated from the mud in a fermentation cellar used for producing sauce-flavour Chinese liquors.</title>
        <authorList>
            <person name="Yang F."/>
            <person name="Wang H."/>
            <person name="Chen L.Q."/>
            <person name="Zhou N."/>
            <person name="Lu J.J."/>
            <person name="Pu X.X."/>
            <person name="Wan B."/>
            <person name="Wang L."/>
            <person name="Liu S.J."/>
        </authorList>
    </citation>
    <scope>NUCLEOTIDE SEQUENCE [LARGE SCALE GENOMIC DNA]</scope>
    <source>
        <strain evidence="1 2">MT-113</strain>
    </source>
</reference>
<dbReference type="Gene3D" id="3.40.640.10">
    <property type="entry name" value="Type I PLP-dependent aspartate aminotransferase-like (Major domain)"/>
    <property type="match status" value="1"/>
</dbReference>
<dbReference type="RefSeq" id="WP_294181786.1">
    <property type="nucleotide sequence ID" value="NZ_JBGFFE010000014.1"/>
</dbReference>
<dbReference type="SUPFAM" id="SSF53383">
    <property type="entry name" value="PLP-dependent transferases"/>
    <property type="match status" value="1"/>
</dbReference>
<dbReference type="InterPro" id="IPR015421">
    <property type="entry name" value="PyrdxlP-dep_Trfase_major"/>
</dbReference>
<comment type="caution">
    <text evidence="1">The sequence shown here is derived from an EMBL/GenBank/DDBJ whole genome shotgun (WGS) entry which is preliminary data.</text>
</comment>